<dbReference type="InterPro" id="IPR008258">
    <property type="entry name" value="Transglycosylase_SLT_dom_1"/>
</dbReference>
<evidence type="ECO:0000259" key="3">
    <source>
        <dbReference type="Pfam" id="PF01464"/>
    </source>
</evidence>
<name>A0A512DYZ7_9PROT</name>
<feature type="compositionally biased region" description="Basic and acidic residues" evidence="2">
    <location>
        <begin position="278"/>
        <end position="289"/>
    </location>
</feature>
<reference evidence="4 5" key="1">
    <citation type="submission" date="2019-07" db="EMBL/GenBank/DDBJ databases">
        <title>Whole genome shotgun sequence of Skermanella aerolata NBRC 106429.</title>
        <authorList>
            <person name="Hosoyama A."/>
            <person name="Uohara A."/>
            <person name="Ohji S."/>
            <person name="Ichikawa N."/>
        </authorList>
    </citation>
    <scope>NUCLEOTIDE SEQUENCE [LARGE SCALE GENOMIC DNA]</scope>
    <source>
        <strain evidence="4 5">NBRC 106429</strain>
    </source>
</reference>
<keyword evidence="5" id="KW-1185">Reference proteome</keyword>
<dbReference type="SUPFAM" id="SSF53955">
    <property type="entry name" value="Lysozyme-like"/>
    <property type="match status" value="1"/>
</dbReference>
<feature type="domain" description="Transglycosylase SLT" evidence="3">
    <location>
        <begin position="31"/>
        <end position="84"/>
    </location>
</feature>
<sequence>MSNPANLMRPSDLSKLRGIADGAPKAIQAAVRQASDSTGVDFSYLMVKAAQESSFDPEAKAATSSATGLYQFTQGTWLNMVEQHGAKYGLNREASQIQRRSDGSLSVQDPQARRDILELRKDPKISSLMAAEFARDNQSQLEQTVGGEIGATELYMAHFLGAGGASKFLNGMRQNPDQSAASLLPDAAAANRNVFYDKSGKALSVGQVYNRFAAKFDGMPASTMTASAGAIGLPGVKGGWASEAGMNSPFTAKAASGGANGEPNSLFTVMVLSQLGAPKDHASDADGKNGQKGGSGGQFNTVRPSIPNLGAA</sequence>
<dbReference type="InterPro" id="IPR023346">
    <property type="entry name" value="Lysozyme-like_dom_sf"/>
</dbReference>
<dbReference type="EMBL" id="BJYZ01000030">
    <property type="protein sequence ID" value="GEO41659.1"/>
    <property type="molecule type" value="Genomic_DNA"/>
</dbReference>
<comment type="caution">
    <text evidence="4">The sequence shown here is derived from an EMBL/GenBank/DDBJ whole genome shotgun (WGS) entry which is preliminary data.</text>
</comment>
<comment type="similarity">
    <text evidence="1">Belongs to the virb1 family.</text>
</comment>
<dbReference type="Proteomes" id="UP000321523">
    <property type="component" value="Unassembled WGS sequence"/>
</dbReference>
<evidence type="ECO:0000256" key="2">
    <source>
        <dbReference type="SAM" id="MobiDB-lite"/>
    </source>
</evidence>
<gene>
    <name evidence="4" type="ORF">SAE02_58070</name>
</gene>
<dbReference type="Gene3D" id="1.10.530.10">
    <property type="match status" value="1"/>
</dbReference>
<evidence type="ECO:0000313" key="5">
    <source>
        <dbReference type="Proteomes" id="UP000321523"/>
    </source>
</evidence>
<organism evidence="4 5">
    <name type="scientific">Skermanella aerolata</name>
    <dbReference type="NCBI Taxonomy" id="393310"/>
    <lineage>
        <taxon>Bacteria</taxon>
        <taxon>Pseudomonadati</taxon>
        <taxon>Pseudomonadota</taxon>
        <taxon>Alphaproteobacteria</taxon>
        <taxon>Rhodospirillales</taxon>
        <taxon>Azospirillaceae</taxon>
        <taxon>Skermanella</taxon>
    </lineage>
</organism>
<dbReference type="Pfam" id="PF01464">
    <property type="entry name" value="SLT"/>
    <property type="match status" value="1"/>
</dbReference>
<protein>
    <recommendedName>
        <fullName evidence="3">Transglycosylase SLT domain-containing protein</fullName>
    </recommendedName>
</protein>
<dbReference type="RefSeq" id="WP_044434340.1">
    <property type="nucleotide sequence ID" value="NZ_BJYZ01000030.1"/>
</dbReference>
<evidence type="ECO:0000256" key="1">
    <source>
        <dbReference type="ARBA" id="ARBA00009387"/>
    </source>
</evidence>
<dbReference type="AlphaFoldDB" id="A0A512DYZ7"/>
<feature type="region of interest" description="Disordered" evidence="2">
    <location>
        <begin position="278"/>
        <end position="312"/>
    </location>
</feature>
<accession>A0A512DYZ7</accession>
<proteinExistence type="inferred from homology"/>
<evidence type="ECO:0000313" key="4">
    <source>
        <dbReference type="EMBL" id="GEO41659.1"/>
    </source>
</evidence>